<comment type="cofactor">
    <cofactor evidence="1">
        <name>FAD</name>
        <dbReference type="ChEBI" id="CHEBI:57692"/>
    </cofactor>
</comment>
<dbReference type="AlphaFoldDB" id="A0A1V3X2X3"/>
<evidence type="ECO:0000256" key="1">
    <source>
        <dbReference type="ARBA" id="ARBA00001974"/>
    </source>
</evidence>
<dbReference type="Gene3D" id="3.50.50.60">
    <property type="entry name" value="FAD/NAD(P)-binding domain"/>
    <property type="match status" value="1"/>
</dbReference>
<evidence type="ECO:0000256" key="3">
    <source>
        <dbReference type="ARBA" id="ARBA00022630"/>
    </source>
</evidence>
<evidence type="ECO:0000256" key="4">
    <source>
        <dbReference type="ARBA" id="ARBA00022827"/>
    </source>
</evidence>
<evidence type="ECO:0000313" key="11">
    <source>
        <dbReference type="EMBL" id="OOK73428.1"/>
    </source>
</evidence>
<dbReference type="PANTHER" id="PTHR43014:SF2">
    <property type="entry name" value="MERCURIC REDUCTASE"/>
    <property type="match status" value="1"/>
</dbReference>
<dbReference type="InterPro" id="IPR023753">
    <property type="entry name" value="FAD/NAD-binding_dom"/>
</dbReference>
<evidence type="ECO:0000259" key="10">
    <source>
        <dbReference type="Pfam" id="PF07992"/>
    </source>
</evidence>
<sequence length="172" mass="18047">MTQRFDSIIVGAGQAGPSLASRLTGAGQRVAVVERKLIGGTCVNNGCIPTKTLVASAHAAHVARRAAEYGVGTGSVSVDMAKVKARKDGVMLNDRKAVEDWLEGMDGCTVVRGHARFEDPHTLRVGDQLLQADQIFLNVGAAPSRPTFPGFPTSITSPTSPSSNSTRCRSIS</sequence>
<keyword evidence="6" id="KW-0560">Oxidoreductase</keyword>
<evidence type="ECO:0000256" key="7">
    <source>
        <dbReference type="ARBA" id="ARBA00023157"/>
    </source>
</evidence>
<comment type="similarity">
    <text evidence="2">Belongs to the class-I pyridine nucleotide-disulfide oxidoreductase family.</text>
</comment>
<evidence type="ECO:0000313" key="12">
    <source>
        <dbReference type="Proteomes" id="UP000189229"/>
    </source>
</evidence>
<dbReference type="Pfam" id="PF07992">
    <property type="entry name" value="Pyr_redox_2"/>
    <property type="match status" value="1"/>
</dbReference>
<evidence type="ECO:0000256" key="5">
    <source>
        <dbReference type="ARBA" id="ARBA00022857"/>
    </source>
</evidence>
<feature type="region of interest" description="Disordered" evidence="9">
    <location>
        <begin position="148"/>
        <end position="172"/>
    </location>
</feature>
<dbReference type="PRINTS" id="PR00411">
    <property type="entry name" value="PNDRDTASEI"/>
</dbReference>
<dbReference type="PROSITE" id="PS00076">
    <property type="entry name" value="PYRIDINE_REDOX_1"/>
    <property type="match status" value="1"/>
</dbReference>
<dbReference type="SUPFAM" id="SSF51905">
    <property type="entry name" value="FAD/NAD(P)-binding domain"/>
    <property type="match status" value="1"/>
</dbReference>
<dbReference type="InterPro" id="IPR036188">
    <property type="entry name" value="FAD/NAD-bd_sf"/>
</dbReference>
<dbReference type="EMBL" id="MVBM01000004">
    <property type="protein sequence ID" value="OOK73428.1"/>
    <property type="molecule type" value="Genomic_DNA"/>
</dbReference>
<proteinExistence type="inferred from homology"/>
<evidence type="ECO:0000256" key="2">
    <source>
        <dbReference type="ARBA" id="ARBA00007532"/>
    </source>
</evidence>
<comment type="caution">
    <text evidence="11">The sequence shown here is derived from an EMBL/GenBank/DDBJ whole genome shotgun (WGS) entry which is preliminary data.</text>
</comment>
<keyword evidence="4" id="KW-0274">FAD</keyword>
<keyword evidence="8" id="KW-0676">Redox-active center</keyword>
<name>A0A1V3X2X3_MYCKA</name>
<keyword evidence="5" id="KW-0521">NADP</keyword>
<feature type="domain" description="FAD/NAD(P)-binding" evidence="10">
    <location>
        <begin position="6"/>
        <end position="156"/>
    </location>
</feature>
<keyword evidence="7" id="KW-1015">Disulfide bond</keyword>
<keyword evidence="3" id="KW-0285">Flavoprotein</keyword>
<reference evidence="11 12" key="1">
    <citation type="submission" date="2017-02" db="EMBL/GenBank/DDBJ databases">
        <title>Complete genome sequences of Mycobacterium kansasii strains isolated from rhesus macaques.</title>
        <authorList>
            <person name="Panda A."/>
            <person name="Nagaraj S."/>
            <person name="Zhao X."/>
            <person name="Tettelin H."/>
            <person name="Detolla L.J."/>
        </authorList>
    </citation>
    <scope>NUCLEOTIDE SEQUENCE [LARGE SCALE GENOMIC DNA]</scope>
    <source>
        <strain evidence="11 12">11-3813</strain>
    </source>
</reference>
<gene>
    <name evidence="11" type="ORF">BZL30_4363</name>
</gene>
<evidence type="ECO:0000256" key="6">
    <source>
        <dbReference type="ARBA" id="ARBA00023002"/>
    </source>
</evidence>
<dbReference type="InterPro" id="IPR012999">
    <property type="entry name" value="Pyr_OxRdtase_I_AS"/>
</dbReference>
<evidence type="ECO:0000256" key="8">
    <source>
        <dbReference type="ARBA" id="ARBA00023284"/>
    </source>
</evidence>
<dbReference type="GO" id="GO:0050660">
    <property type="term" value="F:flavin adenine dinucleotide binding"/>
    <property type="evidence" value="ECO:0007669"/>
    <property type="project" value="TreeGrafter"/>
</dbReference>
<evidence type="ECO:0000256" key="9">
    <source>
        <dbReference type="SAM" id="MobiDB-lite"/>
    </source>
</evidence>
<dbReference type="GO" id="GO:0016668">
    <property type="term" value="F:oxidoreductase activity, acting on a sulfur group of donors, NAD(P) as acceptor"/>
    <property type="evidence" value="ECO:0007669"/>
    <property type="project" value="InterPro"/>
</dbReference>
<dbReference type="Proteomes" id="UP000189229">
    <property type="component" value="Unassembled WGS sequence"/>
</dbReference>
<dbReference type="GO" id="GO:0003955">
    <property type="term" value="F:NAD(P)H dehydrogenase (quinone) activity"/>
    <property type="evidence" value="ECO:0007669"/>
    <property type="project" value="TreeGrafter"/>
</dbReference>
<protein>
    <submittedName>
        <fullName evidence="11">Pyridine nucleotide-disulfide oxidoreductase family protein</fullName>
    </submittedName>
</protein>
<accession>A0A1V3X2X3</accession>
<dbReference type="PANTHER" id="PTHR43014">
    <property type="entry name" value="MERCURIC REDUCTASE"/>
    <property type="match status" value="1"/>
</dbReference>
<organism evidence="11 12">
    <name type="scientific">Mycobacterium kansasii</name>
    <dbReference type="NCBI Taxonomy" id="1768"/>
    <lineage>
        <taxon>Bacteria</taxon>
        <taxon>Bacillati</taxon>
        <taxon>Actinomycetota</taxon>
        <taxon>Actinomycetes</taxon>
        <taxon>Mycobacteriales</taxon>
        <taxon>Mycobacteriaceae</taxon>
        <taxon>Mycobacterium</taxon>
    </lineage>
</organism>